<evidence type="ECO:0000313" key="1">
    <source>
        <dbReference type="EMBL" id="CAK8988801.1"/>
    </source>
</evidence>
<protein>
    <submittedName>
        <fullName evidence="1">Uncharacterized protein</fullName>
    </submittedName>
</protein>
<keyword evidence="2" id="KW-1185">Reference proteome</keyword>
<comment type="caution">
    <text evidence="1">The sequence shown here is derived from an EMBL/GenBank/DDBJ whole genome shotgun (WGS) entry which is preliminary data.</text>
</comment>
<dbReference type="EMBL" id="CAXAMN010000459">
    <property type="protein sequence ID" value="CAK8988801.1"/>
    <property type="molecule type" value="Genomic_DNA"/>
</dbReference>
<reference evidence="1 2" key="1">
    <citation type="submission" date="2024-02" db="EMBL/GenBank/DDBJ databases">
        <authorList>
            <person name="Chen Y."/>
            <person name="Shah S."/>
            <person name="Dougan E. K."/>
            <person name="Thang M."/>
            <person name="Chan C."/>
        </authorList>
    </citation>
    <scope>NUCLEOTIDE SEQUENCE [LARGE SCALE GENOMIC DNA]</scope>
</reference>
<gene>
    <name evidence="1" type="ORF">CCMP2556_LOCUS1406</name>
</gene>
<name>A0ABP0HF11_9DINO</name>
<evidence type="ECO:0000313" key="2">
    <source>
        <dbReference type="Proteomes" id="UP001642484"/>
    </source>
</evidence>
<accession>A0ABP0HF11</accession>
<organism evidence="1 2">
    <name type="scientific">Durusdinium trenchii</name>
    <dbReference type="NCBI Taxonomy" id="1381693"/>
    <lineage>
        <taxon>Eukaryota</taxon>
        <taxon>Sar</taxon>
        <taxon>Alveolata</taxon>
        <taxon>Dinophyceae</taxon>
        <taxon>Suessiales</taxon>
        <taxon>Symbiodiniaceae</taxon>
        <taxon>Durusdinium</taxon>
    </lineage>
</organism>
<proteinExistence type="predicted"/>
<sequence>MLQQYLACSSQYAPVQQAFSEVMKAEEMHRQALAEVWQTAVPLTGLLVSKVMDSNAFMKLSIYDATALEERLVEQGCQSWSRDKMEAFTKQATNESLETGLLGQTAQQLGFLFQELHVVKERLAEIPEEWEAVDQSILRVNQGFEEILKLRPSLVRKLMQRCSLKLKIEAITNSTRPELRPEGMLANET</sequence>
<dbReference type="Proteomes" id="UP001642484">
    <property type="component" value="Unassembled WGS sequence"/>
</dbReference>